<organism evidence="2 3">
    <name type="scientific">Byssothecium circinans</name>
    <dbReference type="NCBI Taxonomy" id="147558"/>
    <lineage>
        <taxon>Eukaryota</taxon>
        <taxon>Fungi</taxon>
        <taxon>Dikarya</taxon>
        <taxon>Ascomycota</taxon>
        <taxon>Pezizomycotina</taxon>
        <taxon>Dothideomycetes</taxon>
        <taxon>Pleosporomycetidae</taxon>
        <taxon>Pleosporales</taxon>
        <taxon>Massarineae</taxon>
        <taxon>Massarinaceae</taxon>
        <taxon>Byssothecium</taxon>
    </lineage>
</organism>
<reference evidence="2" key="1">
    <citation type="journal article" date="2020" name="Stud. Mycol.">
        <title>101 Dothideomycetes genomes: a test case for predicting lifestyles and emergence of pathogens.</title>
        <authorList>
            <person name="Haridas S."/>
            <person name="Albert R."/>
            <person name="Binder M."/>
            <person name="Bloem J."/>
            <person name="Labutti K."/>
            <person name="Salamov A."/>
            <person name="Andreopoulos B."/>
            <person name="Baker S."/>
            <person name="Barry K."/>
            <person name="Bills G."/>
            <person name="Bluhm B."/>
            <person name="Cannon C."/>
            <person name="Castanera R."/>
            <person name="Culley D."/>
            <person name="Daum C."/>
            <person name="Ezra D."/>
            <person name="Gonzalez J."/>
            <person name="Henrissat B."/>
            <person name="Kuo A."/>
            <person name="Liang C."/>
            <person name="Lipzen A."/>
            <person name="Lutzoni F."/>
            <person name="Magnuson J."/>
            <person name="Mondo S."/>
            <person name="Nolan M."/>
            <person name="Ohm R."/>
            <person name="Pangilinan J."/>
            <person name="Park H.-J."/>
            <person name="Ramirez L."/>
            <person name="Alfaro M."/>
            <person name="Sun H."/>
            <person name="Tritt A."/>
            <person name="Yoshinaga Y."/>
            <person name="Zwiers L.-H."/>
            <person name="Turgeon B."/>
            <person name="Goodwin S."/>
            <person name="Spatafora J."/>
            <person name="Crous P."/>
            <person name="Grigoriev I."/>
        </authorList>
    </citation>
    <scope>NUCLEOTIDE SEQUENCE</scope>
    <source>
        <strain evidence="2">CBS 675.92</strain>
    </source>
</reference>
<keyword evidence="1" id="KW-0812">Transmembrane</keyword>
<name>A0A6A5U7T9_9PLEO</name>
<keyword evidence="1" id="KW-1133">Transmembrane helix</keyword>
<dbReference type="AlphaFoldDB" id="A0A6A5U7T9"/>
<dbReference type="EMBL" id="ML976983">
    <property type="protein sequence ID" value="KAF1960400.1"/>
    <property type="molecule type" value="Genomic_DNA"/>
</dbReference>
<dbReference type="Proteomes" id="UP000800035">
    <property type="component" value="Unassembled WGS sequence"/>
</dbReference>
<protein>
    <submittedName>
        <fullName evidence="2">Uncharacterized protein</fullName>
    </submittedName>
</protein>
<evidence type="ECO:0000256" key="1">
    <source>
        <dbReference type="SAM" id="Phobius"/>
    </source>
</evidence>
<keyword evidence="3" id="KW-1185">Reference proteome</keyword>
<accession>A0A6A5U7T9</accession>
<gene>
    <name evidence="2" type="ORF">CC80DRAFT_293383</name>
</gene>
<evidence type="ECO:0000313" key="3">
    <source>
        <dbReference type="Proteomes" id="UP000800035"/>
    </source>
</evidence>
<sequence>MVSAPSVFCHTPRTTASIEARVLLRFQLLPPTPVAKQLIRVYTRRTSGLKSKATALDYTSVHMAWRVTLFFSLTSGITVPIGCFVRLSCSGRGTRNTAIHSRNNLLCVVDSNSPDTQLSMALTYTSPAKQTRECRETVDHCAQPMLWDSMSDFATDIVSAPRK</sequence>
<feature type="transmembrane region" description="Helical" evidence="1">
    <location>
        <begin position="63"/>
        <end position="85"/>
    </location>
</feature>
<evidence type="ECO:0000313" key="2">
    <source>
        <dbReference type="EMBL" id="KAF1960400.1"/>
    </source>
</evidence>
<keyword evidence="1" id="KW-0472">Membrane</keyword>
<proteinExistence type="predicted"/>